<proteinExistence type="predicted"/>
<evidence type="ECO:0000256" key="1">
    <source>
        <dbReference type="ARBA" id="ARBA00022729"/>
    </source>
</evidence>
<reference evidence="5" key="1">
    <citation type="submission" date="2014-04" db="EMBL/GenBank/DDBJ databases">
        <title>Evolutionary Origins and Diversification of the Mycorrhizal Mutualists.</title>
        <authorList>
            <consortium name="DOE Joint Genome Institute"/>
            <consortium name="Mycorrhizal Genomics Consortium"/>
            <person name="Kohler A."/>
            <person name="Kuo A."/>
            <person name="Nagy L.G."/>
            <person name="Floudas D."/>
            <person name="Copeland A."/>
            <person name="Barry K.W."/>
            <person name="Cichocki N."/>
            <person name="Veneault-Fourrey C."/>
            <person name="LaButti K."/>
            <person name="Lindquist E.A."/>
            <person name="Lipzen A."/>
            <person name="Lundell T."/>
            <person name="Morin E."/>
            <person name="Murat C."/>
            <person name="Riley R."/>
            <person name="Ohm R."/>
            <person name="Sun H."/>
            <person name="Tunlid A."/>
            <person name="Henrissat B."/>
            <person name="Grigoriev I.V."/>
            <person name="Hibbett D.S."/>
            <person name="Martin F."/>
        </authorList>
    </citation>
    <scope>NUCLEOTIDE SEQUENCE [LARGE SCALE GENOMIC DNA]</scope>
    <source>
        <strain evidence="5">FD-334 SS-4</strain>
    </source>
</reference>
<organism evidence="4 5">
    <name type="scientific">Hypholoma sublateritium (strain FD-334 SS-4)</name>
    <dbReference type="NCBI Taxonomy" id="945553"/>
    <lineage>
        <taxon>Eukaryota</taxon>
        <taxon>Fungi</taxon>
        <taxon>Dikarya</taxon>
        <taxon>Basidiomycota</taxon>
        <taxon>Agaricomycotina</taxon>
        <taxon>Agaricomycetes</taxon>
        <taxon>Agaricomycetidae</taxon>
        <taxon>Agaricales</taxon>
        <taxon>Agaricineae</taxon>
        <taxon>Strophariaceae</taxon>
        <taxon>Hypholoma</taxon>
    </lineage>
</organism>
<dbReference type="OMA" id="YHMRFIC"/>
<evidence type="ECO:0000259" key="3">
    <source>
        <dbReference type="Pfam" id="PF10342"/>
    </source>
</evidence>
<keyword evidence="1 2" id="KW-0732">Signal</keyword>
<dbReference type="AlphaFoldDB" id="A0A0D2P6W9"/>
<keyword evidence="5" id="KW-1185">Reference proteome</keyword>
<evidence type="ECO:0000256" key="2">
    <source>
        <dbReference type="SAM" id="SignalP"/>
    </source>
</evidence>
<evidence type="ECO:0000313" key="5">
    <source>
        <dbReference type="Proteomes" id="UP000054270"/>
    </source>
</evidence>
<protein>
    <recommendedName>
        <fullName evidence="3">Yeast cell wall synthesis Kre9/Knh1-like N-terminal domain-containing protein</fullName>
    </recommendedName>
</protein>
<dbReference type="Pfam" id="PF10342">
    <property type="entry name" value="Kre9_KNH"/>
    <property type="match status" value="1"/>
</dbReference>
<feature type="domain" description="Yeast cell wall synthesis Kre9/Knh1-like N-terminal" evidence="3">
    <location>
        <begin position="29"/>
        <end position="123"/>
    </location>
</feature>
<feature type="chain" id="PRO_5002248595" description="Yeast cell wall synthesis Kre9/Knh1-like N-terminal domain-containing protein" evidence="2">
    <location>
        <begin position="24"/>
        <end position="211"/>
    </location>
</feature>
<dbReference type="InterPro" id="IPR018466">
    <property type="entry name" value="Kre9/Knh1-like_N"/>
</dbReference>
<name>A0A0D2P6W9_HYPSF</name>
<dbReference type="Proteomes" id="UP000054270">
    <property type="component" value="Unassembled WGS sequence"/>
</dbReference>
<evidence type="ECO:0000313" key="4">
    <source>
        <dbReference type="EMBL" id="KJA16140.1"/>
    </source>
</evidence>
<dbReference type="OrthoDB" id="3250770at2759"/>
<dbReference type="STRING" id="945553.A0A0D2P6W9"/>
<sequence>MAGLVIVLSVLATFWCFSRPAAAAVYPTKPTATTIYQAGAPAEVLWIEDSKRPFLNITGLMQIDLYEGNSTYLATLAENVDPQSLSTTLYIPTSVIPRNYHSFTLHFVTAEPHQIIYTADFGIIPNAFSRSSSAIYSPSSQVVTVTSTITSVSTEMPQPSVSQKGGAGLGLRWALGGRNKPGGQLAIDADKMKFRVTFIVWPALVGLSMAL</sequence>
<dbReference type="EMBL" id="KN817627">
    <property type="protein sequence ID" value="KJA16140.1"/>
    <property type="molecule type" value="Genomic_DNA"/>
</dbReference>
<accession>A0A0D2P6W9</accession>
<gene>
    <name evidence="4" type="ORF">HYPSUDRAFT_47678</name>
</gene>
<feature type="signal peptide" evidence="2">
    <location>
        <begin position="1"/>
        <end position="23"/>
    </location>
</feature>